<dbReference type="InterPro" id="IPR026523">
    <property type="entry name" value="PNMA"/>
</dbReference>
<dbReference type="PANTHER" id="PTHR23095">
    <property type="entry name" value="PARANEOPLASTIC ANTIGEN"/>
    <property type="match status" value="1"/>
</dbReference>
<dbReference type="GeneID" id="116218736"/>
<dbReference type="Pfam" id="PF14893">
    <property type="entry name" value="PNMA"/>
    <property type="match status" value="1"/>
</dbReference>
<evidence type="ECO:0000313" key="3">
    <source>
        <dbReference type="Proteomes" id="UP000515152"/>
    </source>
</evidence>
<keyword evidence="3" id="KW-1185">Reference proteome</keyword>
<feature type="compositionally biased region" description="Polar residues" evidence="1">
    <location>
        <begin position="271"/>
        <end position="282"/>
    </location>
</feature>
<evidence type="ECO:0000313" key="4">
    <source>
        <dbReference type="RefSeq" id="XP_031417281.1"/>
    </source>
</evidence>
<accession>A0A6P8EYV9</accession>
<dbReference type="InterPro" id="IPR048270">
    <property type="entry name" value="PNMA_C"/>
</dbReference>
<dbReference type="RefSeq" id="XP_031417281.1">
    <property type="nucleotide sequence ID" value="XM_031561421.2"/>
</dbReference>
<dbReference type="OrthoDB" id="10067927at2759"/>
<proteinExistence type="predicted"/>
<reference evidence="4" key="1">
    <citation type="submission" date="2025-08" db="UniProtKB">
        <authorList>
            <consortium name="RefSeq"/>
        </authorList>
    </citation>
    <scope>IDENTIFICATION</scope>
</reference>
<evidence type="ECO:0000259" key="2">
    <source>
        <dbReference type="Pfam" id="PF14893"/>
    </source>
</evidence>
<dbReference type="Proteomes" id="UP000515152">
    <property type="component" value="Chromosome 23"/>
</dbReference>
<dbReference type="AlphaFoldDB" id="A0A6P8EYV9"/>
<evidence type="ECO:0000256" key="1">
    <source>
        <dbReference type="SAM" id="MobiDB-lite"/>
    </source>
</evidence>
<gene>
    <name evidence="4" type="primary">LOC116218736</name>
</gene>
<organism evidence="3 4">
    <name type="scientific">Clupea harengus</name>
    <name type="common">Atlantic herring</name>
    <dbReference type="NCBI Taxonomy" id="7950"/>
    <lineage>
        <taxon>Eukaryota</taxon>
        <taxon>Metazoa</taxon>
        <taxon>Chordata</taxon>
        <taxon>Craniata</taxon>
        <taxon>Vertebrata</taxon>
        <taxon>Euteleostomi</taxon>
        <taxon>Actinopterygii</taxon>
        <taxon>Neopterygii</taxon>
        <taxon>Teleostei</taxon>
        <taxon>Clupei</taxon>
        <taxon>Clupeiformes</taxon>
        <taxon>Clupeoidei</taxon>
        <taxon>Clupeidae</taxon>
        <taxon>Clupea</taxon>
    </lineage>
</organism>
<dbReference type="KEGG" id="char:116218736"/>
<feature type="region of interest" description="Disordered" evidence="1">
    <location>
        <begin position="252"/>
        <end position="307"/>
    </location>
</feature>
<sequence>MQNGEDADGGHEPPVEQAQQGNMIGMSPYFIGSPWVPRFKGADSGSSYGEWKAQVKFMLSSMPSRSNAQQSDFIIGALDGEARREVVILAAEQRSTPALIFKYLNGLYGDNTPIAHMRGMFFDCRQRPGESVRAFSLRCRELFQRLKDRDPDVFSEAGQVLRDQFTMGLQDTELRRELNRMIRRNEVTTFEQARQEALHVEGDRQSNIWQPPTCAAVRGGEPPRTADPRSDWKTELKTELLSEMRVQMKEMQRALREELQSSSSHSRDPALQTQHYPQTTSGRTRDPQTGDGGGSSGACGHLPAPRQ</sequence>
<feature type="region of interest" description="Disordered" evidence="1">
    <location>
        <begin position="213"/>
        <end position="233"/>
    </location>
</feature>
<feature type="domain" description="Paraneoplastic antigen Ma-like C-terminal" evidence="2">
    <location>
        <begin position="47"/>
        <end position="190"/>
    </location>
</feature>
<name>A0A6P8EYV9_CLUHA</name>
<dbReference type="PANTHER" id="PTHR23095:SF46">
    <property type="entry name" value="GAG PROTEIN"/>
    <property type="match status" value="1"/>
</dbReference>
<feature type="compositionally biased region" description="Basic and acidic residues" evidence="1">
    <location>
        <begin position="224"/>
        <end position="233"/>
    </location>
</feature>
<protein>
    <submittedName>
        <fullName evidence="4">Uncharacterized protein LOC116218736</fullName>
    </submittedName>
</protein>